<proteinExistence type="predicted"/>
<dbReference type="AlphaFoldDB" id="A0A915HV73"/>
<evidence type="ECO:0000313" key="2">
    <source>
        <dbReference type="WBParaSite" id="nRc.2.0.1.t05312-RA"/>
    </source>
</evidence>
<protein>
    <submittedName>
        <fullName evidence="2">Uncharacterized protein</fullName>
    </submittedName>
</protein>
<evidence type="ECO:0000313" key="1">
    <source>
        <dbReference type="Proteomes" id="UP000887565"/>
    </source>
</evidence>
<organism evidence="1 2">
    <name type="scientific">Romanomermis culicivorax</name>
    <name type="common">Nematode worm</name>
    <dbReference type="NCBI Taxonomy" id="13658"/>
    <lineage>
        <taxon>Eukaryota</taxon>
        <taxon>Metazoa</taxon>
        <taxon>Ecdysozoa</taxon>
        <taxon>Nematoda</taxon>
        <taxon>Enoplea</taxon>
        <taxon>Dorylaimia</taxon>
        <taxon>Mermithida</taxon>
        <taxon>Mermithoidea</taxon>
        <taxon>Mermithidae</taxon>
        <taxon>Romanomermis</taxon>
    </lineage>
</organism>
<name>A0A915HV73_ROMCU</name>
<keyword evidence="1" id="KW-1185">Reference proteome</keyword>
<dbReference type="Proteomes" id="UP000887565">
    <property type="component" value="Unplaced"/>
</dbReference>
<accession>A0A915HV73</accession>
<sequence>MNTVKKLKVTKWKQIILTRGKVENSGPSHSKTDNIRVQETMPVIFKMIWRQDKKSPEQFKEWSTARLKKNLWIRFCMGQYTGVIEAWPTPML</sequence>
<reference evidence="2" key="1">
    <citation type="submission" date="2022-11" db="UniProtKB">
        <authorList>
            <consortium name="WormBaseParasite"/>
        </authorList>
    </citation>
    <scope>IDENTIFICATION</scope>
</reference>
<dbReference type="WBParaSite" id="nRc.2.0.1.t05312-RA">
    <property type="protein sequence ID" value="nRc.2.0.1.t05312-RA"/>
    <property type="gene ID" value="nRc.2.0.1.g05312"/>
</dbReference>